<gene>
    <name evidence="2" type="ORF">ACFQZI_04045</name>
</gene>
<dbReference type="PANTHER" id="PTHR38590">
    <property type="entry name" value="BLL0828 PROTEIN"/>
    <property type="match status" value="1"/>
</dbReference>
<evidence type="ECO:0000259" key="1">
    <source>
        <dbReference type="Pfam" id="PF04480"/>
    </source>
</evidence>
<accession>A0ABW2ZCV2</accession>
<keyword evidence="3" id="KW-1185">Reference proteome</keyword>
<organism evidence="2 3">
    <name type="scientific">Mucilaginibacter lutimaris</name>
    <dbReference type="NCBI Taxonomy" id="931629"/>
    <lineage>
        <taxon>Bacteria</taxon>
        <taxon>Pseudomonadati</taxon>
        <taxon>Bacteroidota</taxon>
        <taxon>Sphingobacteriia</taxon>
        <taxon>Sphingobacteriales</taxon>
        <taxon>Sphingobacteriaceae</taxon>
        <taxon>Mucilaginibacter</taxon>
    </lineage>
</organism>
<evidence type="ECO:0000313" key="3">
    <source>
        <dbReference type="Proteomes" id="UP001597073"/>
    </source>
</evidence>
<dbReference type="EMBL" id="JBHTIA010000003">
    <property type="protein sequence ID" value="MFD0764008.1"/>
    <property type="molecule type" value="Genomic_DNA"/>
</dbReference>
<dbReference type="Proteomes" id="UP001597073">
    <property type="component" value="Unassembled WGS sequence"/>
</dbReference>
<dbReference type="InterPro" id="IPR011335">
    <property type="entry name" value="Restrct_endonuc-II-like"/>
</dbReference>
<dbReference type="RefSeq" id="WP_377138745.1">
    <property type="nucleotide sequence ID" value="NZ_JBHTIA010000003.1"/>
</dbReference>
<protein>
    <submittedName>
        <fullName evidence="2">Endonuclease domain-containing protein</fullName>
    </submittedName>
</protein>
<keyword evidence="2" id="KW-0255">Endonuclease</keyword>
<comment type="caution">
    <text evidence="2">The sequence shown here is derived from an EMBL/GenBank/DDBJ whole genome shotgun (WGS) entry which is preliminary data.</text>
</comment>
<reference evidence="3" key="1">
    <citation type="journal article" date="2019" name="Int. J. Syst. Evol. Microbiol.">
        <title>The Global Catalogue of Microorganisms (GCM) 10K type strain sequencing project: providing services to taxonomists for standard genome sequencing and annotation.</title>
        <authorList>
            <consortium name="The Broad Institute Genomics Platform"/>
            <consortium name="The Broad Institute Genome Sequencing Center for Infectious Disease"/>
            <person name="Wu L."/>
            <person name="Ma J."/>
        </authorList>
    </citation>
    <scope>NUCLEOTIDE SEQUENCE [LARGE SCALE GENOMIC DNA]</scope>
    <source>
        <strain evidence="3">CCUG 60742</strain>
    </source>
</reference>
<keyword evidence="2" id="KW-0540">Nuclease</keyword>
<sequence length="145" mass="17094">MKLPMVKIIPYNPKLKALARKLRKDMTFGETLLWNELKEDKLWGFDFDRQRCIDNYIVDFYCKPLMLAIEIDGMSHNREEALNKDELRQQKLEGFGITFIRFSEADVKHDMANVIRAISGVIVEIIRKNKSINIPKEFPMEVFNN</sequence>
<dbReference type="InterPro" id="IPR007569">
    <property type="entry name" value="DUF559"/>
</dbReference>
<feature type="domain" description="DUF559" evidence="1">
    <location>
        <begin position="14"/>
        <end position="120"/>
    </location>
</feature>
<dbReference type="PANTHER" id="PTHR38590:SF1">
    <property type="entry name" value="BLL0828 PROTEIN"/>
    <property type="match status" value="1"/>
</dbReference>
<dbReference type="InterPro" id="IPR047216">
    <property type="entry name" value="Endonuclease_DUF559_bact"/>
</dbReference>
<dbReference type="GO" id="GO:0004519">
    <property type="term" value="F:endonuclease activity"/>
    <property type="evidence" value="ECO:0007669"/>
    <property type="project" value="UniProtKB-KW"/>
</dbReference>
<dbReference type="CDD" id="cd01038">
    <property type="entry name" value="Endonuclease_DUF559"/>
    <property type="match status" value="1"/>
</dbReference>
<dbReference type="SUPFAM" id="SSF52980">
    <property type="entry name" value="Restriction endonuclease-like"/>
    <property type="match status" value="1"/>
</dbReference>
<evidence type="ECO:0000313" key="2">
    <source>
        <dbReference type="EMBL" id="MFD0764008.1"/>
    </source>
</evidence>
<dbReference type="Gene3D" id="3.40.960.10">
    <property type="entry name" value="VSR Endonuclease"/>
    <property type="match status" value="1"/>
</dbReference>
<name>A0ABW2ZCV2_9SPHI</name>
<proteinExistence type="predicted"/>
<keyword evidence="2" id="KW-0378">Hydrolase</keyword>
<dbReference type="Pfam" id="PF04480">
    <property type="entry name" value="DUF559"/>
    <property type="match status" value="1"/>
</dbReference>